<gene>
    <name evidence="1" type="ORF">DC094_16650</name>
</gene>
<dbReference type="RefSeq" id="WP_116688247.1">
    <property type="nucleotide sequence ID" value="NZ_CAWNYD010000008.1"/>
</dbReference>
<dbReference type="Pfam" id="PF02566">
    <property type="entry name" value="OsmC"/>
    <property type="match status" value="1"/>
</dbReference>
<evidence type="ECO:0000313" key="1">
    <source>
        <dbReference type="EMBL" id="PVZ66326.1"/>
    </source>
</evidence>
<dbReference type="Gene3D" id="3.30.300.20">
    <property type="match status" value="1"/>
</dbReference>
<dbReference type="EMBL" id="QDDL01000008">
    <property type="protein sequence ID" value="PVZ66326.1"/>
    <property type="molecule type" value="Genomic_DNA"/>
</dbReference>
<dbReference type="PROSITE" id="PS51257">
    <property type="entry name" value="PROKAR_LIPOPROTEIN"/>
    <property type="match status" value="1"/>
</dbReference>
<reference evidence="1 2" key="1">
    <citation type="submission" date="2018-04" db="EMBL/GenBank/DDBJ databases">
        <title>Thalassorhabdus spongiae gen. nov., sp. nov., isolated from a marine sponge in South-West Iceland.</title>
        <authorList>
            <person name="Knobloch S."/>
            <person name="Daussin A."/>
            <person name="Johannsson R."/>
            <person name="Marteinsson V.T."/>
        </authorList>
    </citation>
    <scope>NUCLEOTIDE SEQUENCE [LARGE SCALE GENOMIC DNA]</scope>
    <source>
        <strain evidence="1 2">Hp12</strain>
    </source>
</reference>
<dbReference type="InterPro" id="IPR036102">
    <property type="entry name" value="OsmC/Ohrsf"/>
</dbReference>
<dbReference type="PANTHER" id="PTHR35368">
    <property type="entry name" value="HYDROPEROXIDE REDUCTASE"/>
    <property type="match status" value="1"/>
</dbReference>
<dbReference type="SUPFAM" id="SSF82784">
    <property type="entry name" value="OsmC-like"/>
    <property type="match status" value="1"/>
</dbReference>
<accession>A0A2V1GSI7</accession>
<proteinExistence type="predicted"/>
<keyword evidence="2" id="KW-1185">Reference proteome</keyword>
<evidence type="ECO:0000313" key="2">
    <source>
        <dbReference type="Proteomes" id="UP000244906"/>
    </source>
</evidence>
<name>A0A2V1GSI7_9GAMM</name>
<dbReference type="OrthoDB" id="9789573at2"/>
<dbReference type="PANTHER" id="PTHR35368:SF1">
    <property type="entry name" value="HYDROPEROXIDE REDUCTASE"/>
    <property type="match status" value="1"/>
</dbReference>
<protein>
    <submittedName>
        <fullName evidence="1">Osmotically inducible protein C</fullName>
    </submittedName>
</protein>
<dbReference type="InterPro" id="IPR015946">
    <property type="entry name" value="KH_dom-like_a/b"/>
</dbReference>
<comment type="caution">
    <text evidence="1">The sequence shown here is derived from an EMBL/GenBank/DDBJ whole genome shotgun (WGS) entry which is preliminary data.</text>
</comment>
<organism evidence="1 2">
    <name type="scientific">Pelagibaculum spongiae</name>
    <dbReference type="NCBI Taxonomy" id="2080658"/>
    <lineage>
        <taxon>Bacteria</taxon>
        <taxon>Pseudomonadati</taxon>
        <taxon>Pseudomonadota</taxon>
        <taxon>Gammaproteobacteria</taxon>
        <taxon>Oceanospirillales</taxon>
        <taxon>Pelagibaculum</taxon>
    </lineage>
</organism>
<dbReference type="Proteomes" id="UP000244906">
    <property type="component" value="Unassembled WGS sequence"/>
</dbReference>
<dbReference type="InterPro" id="IPR052924">
    <property type="entry name" value="OsmC/Ohr_hydroprdx_reductase"/>
</dbReference>
<dbReference type="AlphaFoldDB" id="A0A2V1GSI7"/>
<sequence>MAKLKTIQIQASMGSGCLISSDIRGHKVTIDQPKPAGGDDSAPSPLEYFLFSLGGCIASIGRIVAKQQKIDLRGMDVQVTGEMNPAGLMGANTDDPVGFKRIDVQAEINADLSDTEKQAFLDEVCRRCPVHDNLHGTAKLSHGLSPETEVA</sequence>
<dbReference type="InterPro" id="IPR003718">
    <property type="entry name" value="OsmC/Ohr_fam"/>
</dbReference>